<name>A0A1H7A5F7_9FIRM</name>
<dbReference type="AlphaFoldDB" id="A0A1H7A5F7"/>
<dbReference type="STRING" id="84035.SAMN05660742_111154"/>
<evidence type="ECO:0000313" key="1">
    <source>
        <dbReference type="EMBL" id="SEJ60658.1"/>
    </source>
</evidence>
<keyword evidence="2" id="KW-1185">Reference proteome</keyword>
<proteinExistence type="predicted"/>
<dbReference type="Proteomes" id="UP000199662">
    <property type="component" value="Unassembled WGS sequence"/>
</dbReference>
<protein>
    <submittedName>
        <fullName evidence="1">Uncharacterized protein</fullName>
    </submittedName>
</protein>
<evidence type="ECO:0000313" key="2">
    <source>
        <dbReference type="Proteomes" id="UP000199662"/>
    </source>
</evidence>
<gene>
    <name evidence="1" type="ORF">SAMN05660742_111154</name>
</gene>
<sequence>MNRCTRRKALKNLEHNLSKYTWEKQKYAMFSILLRDNKEKMEESVLFFNKNKIIKNNINRFFFSQNIKDLLTYELQFNELSEYENIEKLCVTLLCGFTERLEKYIKLKKLYEREVFSEKYSDAYTILVEIEKNCGISIWSCGQKLLLAESIGGLEENKKELESFFSGIQPNEFARILLIFSSYRAERNMSFINYQEHIKNFVKVLNESSTQVSIKNYFLFKIGLDRIDLSLKDMCFILQLDAQMSIVDLYNSYVELLQCMCVNEKVSEIGKSFVLGMAKLQDTHISNMNIRLNFSANQLEDFVATKLCLIIEEYTLCHYNKVIDLINEDVKSNGIYDFQILILLIKSCINSKNEIPCNIKILHDIYNVYSINESYEFSLKNLNLYLKIYKDTSWKYKLLGFIDRKTNFVTDVKKQKLSLISDINLTPNFIFILNSDEERKEYLKIFLLHCKKTVDLYKKINGFKEWENEFCSEFRNEIYKSRYYIKNNESEIAISFLEKLIEKKLYTSDYEMEKIIKYLYLAYVSSNKLESAGELIVNSYFYNKNIIKRCNLSLMIDKKNMGGNVNLDGNISYPIYVYLYQKMDLKLQRIVLSNYLDFYNIDNVEDIIKKENTTNVNKLIFFLNNICTEYAIKREVRLATNSKEAMECRIKILRILCEIDKQNKKMYLGEINDITTRREVNERTKQISNRKIFADVKKIKLANEDVLKENFNKYIAMKSFQNDISEMDIEGKTSVQLLNNIVSNINKSMGEKPQYAQKVIVLRGILSKILEEFLRNEKYGMNTYLSSRIRHGYCDTQLTKMFRQKNLLLVSSTGENKKYNVSQYWDSKINETQEKDYRILKKSLSEFTLKIERKVSEIKTEWIQIKLYPNESGMFDYSNILNELTIYVNDFEKEGGKTFDMLFDSVINYIWSHTDSILEKIRCRLNDEVLKYYMDILKQLELNIKKMQDSTIKKIVEEITNNITLVKPKVEGAIQEFSNVFYKDDVEYQDFTMSELMMISTKILRNLYSNTENINFKNNIECKMKFSGVYFAYFIDIMMILFNNVMEHNGFDDLNNLKIEVSMSDEITEDDKKELHEVAPNNTEFNEKYLVIKMKNNFSKEIDSNNLEKKVREVLEEKAGSENNISQYTQIEGGTGLRKIKKTLSYDLGIQYAIRCFIDNREFEIKIYLCIENLIHKI</sequence>
<reference evidence="1 2" key="1">
    <citation type="submission" date="2016-10" db="EMBL/GenBank/DDBJ databases">
        <authorList>
            <person name="de Groot N.N."/>
        </authorList>
    </citation>
    <scope>NUCLEOTIDE SEQUENCE [LARGE SCALE GENOMIC DNA]</scope>
    <source>
        <strain evidence="1 2">DSM 2179</strain>
    </source>
</reference>
<organism evidence="1 2">
    <name type="scientific">Propionispira arboris</name>
    <dbReference type="NCBI Taxonomy" id="84035"/>
    <lineage>
        <taxon>Bacteria</taxon>
        <taxon>Bacillati</taxon>
        <taxon>Bacillota</taxon>
        <taxon>Negativicutes</taxon>
        <taxon>Selenomonadales</taxon>
        <taxon>Selenomonadaceae</taxon>
        <taxon>Propionispira</taxon>
    </lineage>
</organism>
<dbReference type="EMBL" id="FNZK01000011">
    <property type="protein sequence ID" value="SEJ60658.1"/>
    <property type="molecule type" value="Genomic_DNA"/>
</dbReference>
<dbReference type="RefSeq" id="WP_091832042.1">
    <property type="nucleotide sequence ID" value="NZ_FNZK01000011.1"/>
</dbReference>
<accession>A0A1H7A5F7</accession>